<name>A0A6A6L1M3_HEVBR</name>
<dbReference type="PANTHER" id="PTHR10334">
    <property type="entry name" value="CYSTEINE-RICH SECRETORY PROTEIN-RELATED"/>
    <property type="match status" value="1"/>
</dbReference>
<dbReference type="InterPro" id="IPR035940">
    <property type="entry name" value="CAP_sf"/>
</dbReference>
<dbReference type="FunFam" id="3.40.33.10:FF:000006">
    <property type="entry name" value="Putative pathogenesis-related protein 1"/>
    <property type="match status" value="1"/>
</dbReference>
<dbReference type="InterPro" id="IPR014044">
    <property type="entry name" value="CAP_dom"/>
</dbReference>
<evidence type="ECO:0000256" key="3">
    <source>
        <dbReference type="ARBA" id="ARBA00022729"/>
    </source>
</evidence>
<dbReference type="AlphaFoldDB" id="A0A6A6L1M3"/>
<feature type="domain" description="SCP" evidence="8">
    <location>
        <begin position="27"/>
        <end position="177"/>
    </location>
</feature>
<organism evidence="9 10">
    <name type="scientific">Hevea brasiliensis</name>
    <name type="common">Para rubber tree</name>
    <name type="synonym">Siphonia brasiliensis</name>
    <dbReference type="NCBI Taxonomy" id="3981"/>
    <lineage>
        <taxon>Eukaryota</taxon>
        <taxon>Viridiplantae</taxon>
        <taxon>Streptophyta</taxon>
        <taxon>Embryophyta</taxon>
        <taxon>Tracheophyta</taxon>
        <taxon>Spermatophyta</taxon>
        <taxon>Magnoliopsida</taxon>
        <taxon>eudicotyledons</taxon>
        <taxon>Gunneridae</taxon>
        <taxon>Pentapetalae</taxon>
        <taxon>rosids</taxon>
        <taxon>fabids</taxon>
        <taxon>Malpighiales</taxon>
        <taxon>Euphorbiaceae</taxon>
        <taxon>Crotonoideae</taxon>
        <taxon>Micrandreae</taxon>
        <taxon>Hevea</taxon>
    </lineage>
</organism>
<dbReference type="CDD" id="cd05381">
    <property type="entry name" value="CAP_PR-1"/>
    <property type="match status" value="2"/>
</dbReference>
<dbReference type="SMART" id="SM00198">
    <property type="entry name" value="SCP"/>
    <property type="match status" value="3"/>
</dbReference>
<evidence type="ECO:0000256" key="1">
    <source>
        <dbReference type="ARBA" id="ARBA00003143"/>
    </source>
</evidence>
<dbReference type="FunFam" id="3.40.33.10:FF:000004">
    <property type="entry name" value="CAP, cysteine-rich secretory protein, antigen 5"/>
    <property type="match status" value="1"/>
</dbReference>
<comment type="caution">
    <text evidence="9">The sequence shown here is derived from an EMBL/GenBank/DDBJ whole genome shotgun (WGS) entry which is preliminary data.</text>
</comment>
<dbReference type="PROSITE" id="PS51257">
    <property type="entry name" value="PROKAR_LIPOPROTEIN"/>
    <property type="match status" value="1"/>
</dbReference>
<dbReference type="Gene3D" id="3.40.33.10">
    <property type="entry name" value="CAP"/>
    <property type="match status" value="3"/>
</dbReference>
<keyword evidence="5" id="KW-1015">Disulfide bond</keyword>
<keyword evidence="6" id="KW-0568">Pathogenesis-related protein</keyword>
<dbReference type="InterPro" id="IPR002413">
    <property type="entry name" value="V5_allergen-like"/>
</dbReference>
<feature type="signal peptide" evidence="7">
    <location>
        <begin position="1"/>
        <end position="25"/>
    </location>
</feature>
<dbReference type="SUPFAM" id="SSF55797">
    <property type="entry name" value="PR-1-like"/>
    <property type="match status" value="3"/>
</dbReference>
<evidence type="ECO:0000313" key="9">
    <source>
        <dbReference type="EMBL" id="KAF2294265.1"/>
    </source>
</evidence>
<dbReference type="PROSITE" id="PS01010">
    <property type="entry name" value="CRISP_2"/>
    <property type="match status" value="1"/>
</dbReference>
<dbReference type="PROSITE" id="PS01009">
    <property type="entry name" value="CRISP_1"/>
    <property type="match status" value="2"/>
</dbReference>
<dbReference type="EMBL" id="JAAGAX010000013">
    <property type="protein sequence ID" value="KAF2294265.1"/>
    <property type="molecule type" value="Genomic_DNA"/>
</dbReference>
<evidence type="ECO:0000256" key="7">
    <source>
        <dbReference type="SAM" id="SignalP"/>
    </source>
</evidence>
<keyword evidence="4" id="KW-0611">Plant defense</keyword>
<comment type="function">
    <text evidence="1">Probably involved in the defense reaction of plants against pathogens.</text>
</comment>
<dbReference type="Pfam" id="PF00188">
    <property type="entry name" value="CAP"/>
    <property type="match status" value="3"/>
</dbReference>
<keyword evidence="10" id="KW-1185">Reference proteome</keyword>
<keyword evidence="3 7" id="KW-0732">Signal</keyword>
<proteinExistence type="inferred from homology"/>
<evidence type="ECO:0000256" key="6">
    <source>
        <dbReference type="ARBA" id="ARBA00023265"/>
    </source>
</evidence>
<evidence type="ECO:0000256" key="5">
    <source>
        <dbReference type="ARBA" id="ARBA00023157"/>
    </source>
</evidence>
<gene>
    <name evidence="9" type="ORF">GH714_008717</name>
</gene>
<dbReference type="PRINTS" id="PR00837">
    <property type="entry name" value="V5TPXLIKE"/>
</dbReference>
<feature type="domain" description="SCP" evidence="8">
    <location>
        <begin position="313"/>
        <end position="445"/>
    </location>
</feature>
<dbReference type="PRINTS" id="PR00838">
    <property type="entry name" value="V5ALLERGEN"/>
</dbReference>
<accession>A0A6A6L1M3</accession>
<sequence>MVFCKNSLALFCLISLACLILPLNAQDSPQDYLNAHNQARAAVGVGPMTWDNKVAAFAQNYANQRAGDCNLVHSSNRPYGENLAKSSGDLSGKDAVKLWVDEKAFYDYNSNSCAAGKQCGHYTQVVWRNSVRLGCAKSIIRNRITAEISQSKIQSRTSLAFFSLIICSLSLTSNILTSLAQNTPQDYLNAHNEARVAVHAGYITWNNTLAIYALNYSLQRIGDCNLVYSNDPYGENVASSTSDIAGEETVKMWIDEKSFYDYNSNSCATGKQCRNYIQVVWRNTAQVGCAKNSLALFCLISLACLILPLNAQDSPQDYLNAHNQARAAVGVGPMTWDNKVAAFAQNYANQRAGDCNLVHSSNRPYGENLAKSSGDLSGKDAVKLWVDEKAFYDYNSNSCAAGKQCGHYTQVVWRNSVRLGCAKVKCNNGGTFIGCNYDPPGNFVGQKPY</sequence>
<dbReference type="Proteomes" id="UP000467840">
    <property type="component" value="Chromosome 7"/>
</dbReference>
<dbReference type="InterPro" id="IPR001283">
    <property type="entry name" value="CRISP-related"/>
</dbReference>
<evidence type="ECO:0000256" key="2">
    <source>
        <dbReference type="ARBA" id="ARBA00009923"/>
    </source>
</evidence>
<comment type="similarity">
    <text evidence="2">Belongs to the CRISP family.</text>
</comment>
<feature type="domain" description="SCP" evidence="8">
    <location>
        <begin position="182"/>
        <end position="308"/>
    </location>
</feature>
<dbReference type="GO" id="GO:0098542">
    <property type="term" value="P:defense response to other organism"/>
    <property type="evidence" value="ECO:0007669"/>
    <property type="project" value="UniProtKB-ARBA"/>
</dbReference>
<evidence type="ECO:0000256" key="4">
    <source>
        <dbReference type="ARBA" id="ARBA00022821"/>
    </source>
</evidence>
<evidence type="ECO:0000259" key="8">
    <source>
        <dbReference type="SMART" id="SM00198"/>
    </source>
</evidence>
<dbReference type="GO" id="GO:0005576">
    <property type="term" value="C:extracellular region"/>
    <property type="evidence" value="ECO:0007669"/>
    <property type="project" value="InterPro"/>
</dbReference>
<dbReference type="InterPro" id="IPR018244">
    <property type="entry name" value="Allrgn_V5/Tpx1_CS"/>
</dbReference>
<evidence type="ECO:0000313" key="10">
    <source>
        <dbReference type="Proteomes" id="UP000467840"/>
    </source>
</evidence>
<feature type="chain" id="PRO_5025689202" description="SCP domain-containing protein" evidence="7">
    <location>
        <begin position="26"/>
        <end position="449"/>
    </location>
</feature>
<protein>
    <recommendedName>
        <fullName evidence="8">SCP domain-containing protein</fullName>
    </recommendedName>
</protein>
<reference evidence="9 10" key="1">
    <citation type="journal article" date="2020" name="Mol. Plant">
        <title>The Chromosome-Based Rubber Tree Genome Provides New Insights into Spurge Genome Evolution and Rubber Biosynthesis.</title>
        <authorList>
            <person name="Liu J."/>
            <person name="Shi C."/>
            <person name="Shi C.C."/>
            <person name="Li W."/>
            <person name="Zhang Q.J."/>
            <person name="Zhang Y."/>
            <person name="Li K."/>
            <person name="Lu H.F."/>
            <person name="Shi C."/>
            <person name="Zhu S.T."/>
            <person name="Xiao Z.Y."/>
            <person name="Nan H."/>
            <person name="Yue Y."/>
            <person name="Zhu X.G."/>
            <person name="Wu Y."/>
            <person name="Hong X.N."/>
            <person name="Fan G.Y."/>
            <person name="Tong Y."/>
            <person name="Zhang D."/>
            <person name="Mao C.L."/>
            <person name="Liu Y.L."/>
            <person name="Hao S.J."/>
            <person name="Liu W.Q."/>
            <person name="Lv M.Q."/>
            <person name="Zhang H.B."/>
            <person name="Liu Y."/>
            <person name="Hu-Tang G.R."/>
            <person name="Wang J.P."/>
            <person name="Wang J.H."/>
            <person name="Sun Y.H."/>
            <person name="Ni S.B."/>
            <person name="Chen W.B."/>
            <person name="Zhang X.C."/>
            <person name="Jiao Y.N."/>
            <person name="Eichler E.E."/>
            <person name="Li G.H."/>
            <person name="Liu X."/>
            <person name="Gao L.Z."/>
        </authorList>
    </citation>
    <scope>NUCLEOTIDE SEQUENCE [LARGE SCALE GENOMIC DNA]</scope>
    <source>
        <strain evidence="10">cv. GT1</strain>
        <tissue evidence="9">Leaf</tissue>
    </source>
</reference>